<evidence type="ECO:0000256" key="9">
    <source>
        <dbReference type="ARBA" id="ARBA00022840"/>
    </source>
</evidence>
<dbReference type="HAMAP" id="MF_01929">
    <property type="entry name" value="PurE_classI"/>
    <property type="match status" value="1"/>
</dbReference>
<evidence type="ECO:0000256" key="6">
    <source>
        <dbReference type="ARBA" id="ARBA00022741"/>
    </source>
</evidence>
<protein>
    <recommendedName>
        <fullName evidence="5">Phosphoribosylaminoimidazole carboxylase</fullName>
        <ecNumber evidence="4">4.1.1.21</ecNumber>
    </recommendedName>
</protein>
<dbReference type="Gene3D" id="3.40.50.20">
    <property type="match status" value="1"/>
</dbReference>
<dbReference type="InterPro" id="IPR040686">
    <property type="entry name" value="PurK_C"/>
</dbReference>
<dbReference type="SUPFAM" id="SSF52440">
    <property type="entry name" value="PreATP-grasp domain"/>
    <property type="match status" value="1"/>
</dbReference>
<gene>
    <name evidence="13" type="ORF">HOO65_011302</name>
</gene>
<dbReference type="GeneID" id="98115547"/>
<dbReference type="PROSITE" id="PS50975">
    <property type="entry name" value="ATP_GRASP"/>
    <property type="match status" value="1"/>
</dbReference>
<dbReference type="InterPro" id="IPR000031">
    <property type="entry name" value="PurE_dom"/>
</dbReference>
<dbReference type="EC" id="4.1.1.21" evidence="4"/>
<evidence type="ECO:0000256" key="8">
    <source>
        <dbReference type="ARBA" id="ARBA00022793"/>
    </source>
</evidence>
<dbReference type="PANTHER" id="PTHR11609:SF5">
    <property type="entry name" value="PHOSPHORIBOSYLAMINOIMIDAZOLE CARBOXYLASE"/>
    <property type="match status" value="1"/>
</dbReference>
<comment type="pathway">
    <text evidence="2">Purine metabolism; IMP biosynthesis via de novo pathway; 5-amino-1-(5-phospho-D-ribosyl)imidazole-4-carboxylate from 5-amino-1-(5-phospho-D-ribosyl)imidazole (carboxylase route): step 1/1.</text>
</comment>
<dbReference type="InterPro" id="IPR013815">
    <property type="entry name" value="ATP_grasp_subdomain_1"/>
</dbReference>
<dbReference type="Proteomes" id="UP001610728">
    <property type="component" value="Unassembled WGS sequence"/>
</dbReference>
<dbReference type="HAMAP" id="MF_01928">
    <property type="entry name" value="PurK"/>
    <property type="match status" value="1"/>
</dbReference>
<evidence type="ECO:0000256" key="7">
    <source>
        <dbReference type="ARBA" id="ARBA00022755"/>
    </source>
</evidence>
<evidence type="ECO:0000313" key="14">
    <source>
        <dbReference type="Proteomes" id="UP001610728"/>
    </source>
</evidence>
<evidence type="ECO:0000256" key="5">
    <source>
        <dbReference type="ARBA" id="ARBA00021059"/>
    </source>
</evidence>
<dbReference type="InterPro" id="IPR016185">
    <property type="entry name" value="PreATP-grasp_dom_sf"/>
</dbReference>
<dbReference type="NCBIfam" id="TIGR01162">
    <property type="entry name" value="purE"/>
    <property type="match status" value="1"/>
</dbReference>
<dbReference type="Gene3D" id="3.30.1490.20">
    <property type="entry name" value="ATP-grasp fold, A domain"/>
    <property type="match status" value="1"/>
</dbReference>
<evidence type="ECO:0000256" key="4">
    <source>
        <dbReference type="ARBA" id="ARBA00012329"/>
    </source>
</evidence>
<keyword evidence="6 11" id="KW-0547">Nucleotide-binding</keyword>
<dbReference type="SMART" id="SM01001">
    <property type="entry name" value="AIRC"/>
    <property type="match status" value="1"/>
</dbReference>
<dbReference type="InterPro" id="IPR005875">
    <property type="entry name" value="PurK"/>
</dbReference>
<dbReference type="Pfam" id="PF22660">
    <property type="entry name" value="RS_preATP-grasp-like"/>
    <property type="match status" value="1"/>
</dbReference>
<dbReference type="SUPFAM" id="SSF51246">
    <property type="entry name" value="Rudiment single hybrid motif"/>
    <property type="match status" value="1"/>
</dbReference>
<dbReference type="Pfam" id="PF00731">
    <property type="entry name" value="AIRC"/>
    <property type="match status" value="1"/>
</dbReference>
<keyword evidence="14" id="KW-1185">Reference proteome</keyword>
<dbReference type="EMBL" id="JABSNW010000001">
    <property type="protein sequence ID" value="KAL2891944.1"/>
    <property type="molecule type" value="Genomic_DNA"/>
</dbReference>
<dbReference type="RefSeq" id="XP_070863123.1">
    <property type="nucleotide sequence ID" value="XM_071005499.1"/>
</dbReference>
<keyword evidence="10" id="KW-0456">Lyase</keyword>
<evidence type="ECO:0000259" key="12">
    <source>
        <dbReference type="PROSITE" id="PS50975"/>
    </source>
</evidence>
<dbReference type="SUPFAM" id="SSF52255">
    <property type="entry name" value="N5-CAIR mutase (phosphoribosylaminoimidazole carboxylase, PurE)"/>
    <property type="match status" value="1"/>
</dbReference>
<evidence type="ECO:0000256" key="11">
    <source>
        <dbReference type="PROSITE-ProRule" id="PRU00409"/>
    </source>
</evidence>
<evidence type="ECO:0000256" key="1">
    <source>
        <dbReference type="ARBA" id="ARBA00001244"/>
    </source>
</evidence>
<accession>A0ABR4MUK8</accession>
<dbReference type="PANTHER" id="PTHR11609">
    <property type="entry name" value="PURINE BIOSYNTHESIS PROTEIN 6/7, PUR6/7"/>
    <property type="match status" value="1"/>
</dbReference>
<comment type="similarity">
    <text evidence="3">In the C-terminal section; belongs to the AIR carboxylase family. Class I subfamily.</text>
</comment>
<dbReference type="InterPro" id="IPR011054">
    <property type="entry name" value="Rudment_hybrid_motif"/>
</dbReference>
<keyword evidence="8" id="KW-0210">Decarboxylase</keyword>
<evidence type="ECO:0000256" key="10">
    <source>
        <dbReference type="ARBA" id="ARBA00023239"/>
    </source>
</evidence>
<organism evidence="13 14">
    <name type="scientific">Ceratocystis lukuohia</name>
    <dbReference type="NCBI Taxonomy" id="2019550"/>
    <lineage>
        <taxon>Eukaryota</taxon>
        <taxon>Fungi</taxon>
        <taxon>Dikarya</taxon>
        <taxon>Ascomycota</taxon>
        <taxon>Pezizomycotina</taxon>
        <taxon>Sordariomycetes</taxon>
        <taxon>Hypocreomycetidae</taxon>
        <taxon>Microascales</taxon>
        <taxon>Ceratocystidaceae</taxon>
        <taxon>Ceratocystis</taxon>
    </lineage>
</organism>
<dbReference type="InterPro" id="IPR054350">
    <property type="entry name" value="PurT/PurK_preATP-grasp"/>
</dbReference>
<dbReference type="InterPro" id="IPR033747">
    <property type="entry name" value="PurE_ClassI"/>
</dbReference>
<name>A0ABR4MUK8_9PEZI</name>
<keyword evidence="9 11" id="KW-0067">ATP-binding</keyword>
<dbReference type="Gene3D" id="3.30.470.20">
    <property type="entry name" value="ATP-grasp fold, B domain"/>
    <property type="match status" value="1"/>
</dbReference>
<dbReference type="Pfam" id="PF02222">
    <property type="entry name" value="ATP-grasp"/>
    <property type="match status" value="1"/>
</dbReference>
<reference evidence="13 14" key="1">
    <citation type="submission" date="2020-05" db="EMBL/GenBank/DDBJ databases">
        <title>Ceratocystis lukuohia genome.</title>
        <authorList>
            <person name="Harrington T.C."/>
            <person name="Kim K."/>
            <person name="Mayers C.G."/>
        </authorList>
    </citation>
    <scope>NUCLEOTIDE SEQUENCE [LARGE SCALE GENOMIC DNA]</scope>
    <source>
        <strain evidence="13 14">C4212</strain>
    </source>
</reference>
<dbReference type="Pfam" id="PF17769">
    <property type="entry name" value="PurK_C"/>
    <property type="match status" value="1"/>
</dbReference>
<dbReference type="InterPro" id="IPR003135">
    <property type="entry name" value="ATP-grasp_carboxylate-amine"/>
</dbReference>
<keyword evidence="7" id="KW-0658">Purine biosynthesis</keyword>
<proteinExistence type="inferred from homology"/>
<sequence length="678" mass="73001">MSTSPIIGVAGGGQLGQMLTQAAFPLNIPIVTLDNKDAPAKKINHHDNHVTGSFKDAEKLRELARRCDFLTVEIEHIDAAVLQEIADNGVTLADGSAKSVEVHPAPRTLALIKDKFRQKEYFASKGISVAEQLPISGGADFAMSLADAAEKLGLPLMLKSRNDSYDGRGNLKLDTLDAELVSRELGTENLYAEKMVPFVKELSVMVVRSDVEQQTGGPRVPKTFPYPAVETVHEDSICATTFYPPRGVSKEINEKAQALASKVADQLWGRGVFAVEMFLTSEGKIKVEEAKAHLYQQLTLPTTGNLLVNEVAPRPHNSGHYTIEAIPQMSQYKAQLYAIRGLIPASQKLTPRCASSIMINVLGGAGPASHVPLVSLAETLYNDDMDIHIHMYGKDAKPSRKIGHITLCSNKPIAELEALAQPLIELASKIHAERVEAGSKALRNAAAPAVVPSAAQKQAAAQVLVIMGSDSDMPVLRAGLEILEEFKVPIRVDITSAHRTPGYMAEVVEAAASEGIKVIIGAAGGAAHLPGMAASHTPLPVIGVPVKATHLDGVDSLHSIVQMPRGIPVATVGINNSTNAALLAIRILGAEFPEYRVKMEEYMTGMKDSVKAKSSKVLDIGWRAYLDDTIWPAWVGPGIHAALARHTFYAMSLLSKIKAERDFPFFTIKPWTSILQGP</sequence>
<dbReference type="Gene3D" id="3.40.50.1970">
    <property type="match status" value="1"/>
</dbReference>
<evidence type="ECO:0000256" key="3">
    <source>
        <dbReference type="ARBA" id="ARBA00006114"/>
    </source>
</evidence>
<dbReference type="SUPFAM" id="SSF56059">
    <property type="entry name" value="Glutathione synthetase ATP-binding domain-like"/>
    <property type="match status" value="1"/>
</dbReference>
<evidence type="ECO:0000256" key="2">
    <source>
        <dbReference type="ARBA" id="ARBA00004747"/>
    </source>
</evidence>
<evidence type="ECO:0000313" key="13">
    <source>
        <dbReference type="EMBL" id="KAL2891944.1"/>
    </source>
</evidence>
<comment type="catalytic activity">
    <reaction evidence="1">
        <text>5-amino-1-(5-phospho-D-ribosyl)imidazole-4-carboxylate + H(+) = 5-amino-1-(5-phospho-beta-D-ribosyl)imidazole + CO2</text>
        <dbReference type="Rhea" id="RHEA:10792"/>
        <dbReference type="ChEBI" id="CHEBI:15378"/>
        <dbReference type="ChEBI" id="CHEBI:16526"/>
        <dbReference type="ChEBI" id="CHEBI:77657"/>
        <dbReference type="ChEBI" id="CHEBI:137981"/>
        <dbReference type="EC" id="4.1.1.21"/>
    </reaction>
</comment>
<feature type="domain" description="ATP-grasp" evidence="12">
    <location>
        <begin position="119"/>
        <end position="340"/>
    </location>
</feature>
<dbReference type="InterPro" id="IPR011761">
    <property type="entry name" value="ATP-grasp"/>
</dbReference>
<comment type="caution">
    <text evidence="13">The sequence shown here is derived from an EMBL/GenBank/DDBJ whole genome shotgun (WGS) entry which is preliminary data.</text>
</comment>